<proteinExistence type="predicted"/>
<dbReference type="HOGENOM" id="CLU_000288_7_0_1"/>
<dbReference type="Proteomes" id="UP000022910">
    <property type="component" value="Unassembled WGS sequence"/>
</dbReference>
<dbReference type="PANTHER" id="PTHR24351">
    <property type="entry name" value="RIBOSOMAL PROTEIN S6 KINASE"/>
    <property type="match status" value="1"/>
</dbReference>
<gene>
    <name evidence="7" type="ORF">RirG_233400</name>
</gene>
<dbReference type="GO" id="GO:0004674">
    <property type="term" value="F:protein serine/threonine kinase activity"/>
    <property type="evidence" value="ECO:0007669"/>
    <property type="project" value="UniProtKB-KW"/>
</dbReference>
<dbReference type="InterPro" id="IPR000719">
    <property type="entry name" value="Prot_kinase_dom"/>
</dbReference>
<evidence type="ECO:0000256" key="5">
    <source>
        <dbReference type="ARBA" id="ARBA00022840"/>
    </source>
</evidence>
<dbReference type="Gene3D" id="1.10.510.10">
    <property type="entry name" value="Transferase(Phosphotransferase) domain 1"/>
    <property type="match status" value="1"/>
</dbReference>
<evidence type="ECO:0000256" key="4">
    <source>
        <dbReference type="ARBA" id="ARBA00022777"/>
    </source>
</evidence>
<dbReference type="AlphaFoldDB" id="A0A015IBJ0"/>
<organism evidence="7 8">
    <name type="scientific">Rhizophagus irregularis (strain DAOM 197198w)</name>
    <name type="common">Glomus intraradices</name>
    <dbReference type="NCBI Taxonomy" id="1432141"/>
    <lineage>
        <taxon>Eukaryota</taxon>
        <taxon>Fungi</taxon>
        <taxon>Fungi incertae sedis</taxon>
        <taxon>Mucoromycota</taxon>
        <taxon>Glomeromycotina</taxon>
        <taxon>Glomeromycetes</taxon>
        <taxon>Glomerales</taxon>
        <taxon>Glomeraceae</taxon>
        <taxon>Rhizophagus</taxon>
    </lineage>
</organism>
<accession>A0A015IBJ0</accession>
<name>A0A015IBJ0_RHIIW</name>
<keyword evidence="2" id="KW-0808">Transferase</keyword>
<dbReference type="PROSITE" id="PS50011">
    <property type="entry name" value="PROTEIN_KINASE_DOM"/>
    <property type="match status" value="1"/>
</dbReference>
<evidence type="ECO:0000256" key="1">
    <source>
        <dbReference type="ARBA" id="ARBA00022527"/>
    </source>
</evidence>
<evidence type="ECO:0000259" key="6">
    <source>
        <dbReference type="PROSITE" id="PS50011"/>
    </source>
</evidence>
<dbReference type="InterPro" id="IPR011009">
    <property type="entry name" value="Kinase-like_dom_sf"/>
</dbReference>
<keyword evidence="4" id="KW-0418">Kinase</keyword>
<sequence length="89" mass="9528">MLIDLETLHGLGYCHKDFHSGNILQADTICISDFGLSGPANEQKSNGKVYGVMPYIAPEVLYGGTYTLSSDINCVGVVMTELSSGKPPF</sequence>
<comment type="caution">
    <text evidence="7">The sequence shown here is derived from an EMBL/GenBank/DDBJ whole genome shotgun (WGS) entry which is preliminary data.</text>
</comment>
<dbReference type="SUPFAM" id="SSF56112">
    <property type="entry name" value="Protein kinase-like (PK-like)"/>
    <property type="match status" value="1"/>
</dbReference>
<keyword evidence="3" id="KW-0547">Nucleotide-binding</keyword>
<evidence type="ECO:0000313" key="7">
    <source>
        <dbReference type="EMBL" id="EXX54562.1"/>
    </source>
</evidence>
<dbReference type="EMBL" id="JEMT01028462">
    <property type="protein sequence ID" value="EXX54562.1"/>
    <property type="molecule type" value="Genomic_DNA"/>
</dbReference>
<keyword evidence="5" id="KW-0067">ATP-binding</keyword>
<dbReference type="GO" id="GO:0005524">
    <property type="term" value="F:ATP binding"/>
    <property type="evidence" value="ECO:0007669"/>
    <property type="project" value="UniProtKB-KW"/>
</dbReference>
<feature type="domain" description="Protein kinase" evidence="6">
    <location>
        <begin position="1"/>
        <end position="89"/>
    </location>
</feature>
<evidence type="ECO:0000313" key="8">
    <source>
        <dbReference type="Proteomes" id="UP000022910"/>
    </source>
</evidence>
<dbReference type="Pfam" id="PF00069">
    <property type="entry name" value="Pkinase"/>
    <property type="match status" value="1"/>
</dbReference>
<protein>
    <submittedName>
        <fullName evidence="7">Cdc15p</fullName>
    </submittedName>
</protein>
<keyword evidence="1" id="KW-0723">Serine/threonine-protein kinase</keyword>
<reference evidence="7 8" key="1">
    <citation type="submission" date="2014-02" db="EMBL/GenBank/DDBJ databases">
        <title>Single nucleus genome sequencing reveals high similarity among nuclei of an endomycorrhizal fungus.</title>
        <authorList>
            <person name="Lin K."/>
            <person name="Geurts R."/>
            <person name="Zhang Z."/>
            <person name="Limpens E."/>
            <person name="Saunders D.G."/>
            <person name="Mu D."/>
            <person name="Pang E."/>
            <person name="Cao H."/>
            <person name="Cha H."/>
            <person name="Lin T."/>
            <person name="Zhou Q."/>
            <person name="Shang Y."/>
            <person name="Li Y."/>
            <person name="Ivanov S."/>
            <person name="Sharma T."/>
            <person name="Velzen R.V."/>
            <person name="Ruijter N.D."/>
            <person name="Aanen D.K."/>
            <person name="Win J."/>
            <person name="Kamoun S."/>
            <person name="Bisseling T."/>
            <person name="Huang S."/>
        </authorList>
    </citation>
    <scope>NUCLEOTIDE SEQUENCE [LARGE SCALE GENOMIC DNA]</scope>
    <source>
        <strain evidence="8">DAOM197198w</strain>
    </source>
</reference>
<evidence type="ECO:0000256" key="3">
    <source>
        <dbReference type="ARBA" id="ARBA00022741"/>
    </source>
</evidence>
<evidence type="ECO:0000256" key="2">
    <source>
        <dbReference type="ARBA" id="ARBA00022679"/>
    </source>
</evidence>
<keyword evidence="8" id="KW-1185">Reference proteome</keyword>